<evidence type="ECO:0000256" key="5">
    <source>
        <dbReference type="RuleBase" id="RU000688"/>
    </source>
</evidence>
<keyword evidence="5" id="KW-0807">Transducer</keyword>
<gene>
    <name evidence="9" type="ORF">CAPTEDRAFT_213528</name>
</gene>
<feature type="transmembrane region" description="Helical" evidence="6">
    <location>
        <begin position="325"/>
        <end position="347"/>
    </location>
</feature>
<feature type="signal peptide" evidence="7">
    <location>
        <begin position="1"/>
        <end position="19"/>
    </location>
</feature>
<comment type="similarity">
    <text evidence="5">Belongs to the G-protein coupled receptor 1 family.</text>
</comment>
<dbReference type="Proteomes" id="UP000014760">
    <property type="component" value="Unassembled WGS sequence"/>
</dbReference>
<keyword evidence="5" id="KW-0297">G-protein coupled receptor</keyword>
<organism evidence="9">
    <name type="scientific">Capitella teleta</name>
    <name type="common">Polychaete worm</name>
    <dbReference type="NCBI Taxonomy" id="283909"/>
    <lineage>
        <taxon>Eukaryota</taxon>
        <taxon>Metazoa</taxon>
        <taxon>Spiralia</taxon>
        <taxon>Lophotrochozoa</taxon>
        <taxon>Annelida</taxon>
        <taxon>Polychaeta</taxon>
        <taxon>Sedentaria</taxon>
        <taxon>Scolecida</taxon>
        <taxon>Capitellidae</taxon>
        <taxon>Capitella</taxon>
    </lineage>
</organism>
<evidence type="ECO:0000259" key="8">
    <source>
        <dbReference type="PROSITE" id="PS50262"/>
    </source>
</evidence>
<dbReference type="EMBL" id="KB292730">
    <property type="protein sequence ID" value="ELU17057.1"/>
    <property type="molecule type" value="Genomic_DNA"/>
</dbReference>
<dbReference type="HOGENOM" id="CLU_009579_38_1_1"/>
<dbReference type="PANTHER" id="PTHR46641:SF18">
    <property type="entry name" value="G-PROTEIN COUPLED RECEPTORS FAMILY 1 PROFILE DOMAIN-CONTAINING PROTEIN"/>
    <property type="match status" value="1"/>
</dbReference>
<dbReference type="EnsemblMetazoa" id="CapteT213528">
    <property type="protein sequence ID" value="CapteP213528"/>
    <property type="gene ID" value="CapteG213528"/>
</dbReference>
<evidence type="ECO:0000313" key="11">
    <source>
        <dbReference type="Proteomes" id="UP000014760"/>
    </source>
</evidence>
<keyword evidence="4 6" id="KW-0472">Membrane</keyword>
<evidence type="ECO:0000313" key="10">
    <source>
        <dbReference type="EnsemblMetazoa" id="CapteP213528"/>
    </source>
</evidence>
<dbReference type="PRINTS" id="PR00237">
    <property type="entry name" value="GPCRRHODOPSN"/>
</dbReference>
<feature type="chain" id="PRO_5008789015" description="G-protein coupled receptors family 1 profile domain-containing protein" evidence="7">
    <location>
        <begin position="20"/>
        <end position="382"/>
    </location>
</feature>
<dbReference type="Pfam" id="PF00001">
    <property type="entry name" value="7tm_1"/>
    <property type="match status" value="1"/>
</dbReference>
<feature type="domain" description="G-protein coupled receptors family 1 profile" evidence="8">
    <location>
        <begin position="79"/>
        <end position="344"/>
    </location>
</feature>
<dbReference type="STRING" id="283909.R7VEP4"/>
<reference evidence="11" key="1">
    <citation type="submission" date="2012-12" db="EMBL/GenBank/DDBJ databases">
        <authorList>
            <person name="Hellsten U."/>
            <person name="Grimwood J."/>
            <person name="Chapman J.A."/>
            <person name="Shapiro H."/>
            <person name="Aerts A."/>
            <person name="Otillar R.P."/>
            <person name="Terry A.Y."/>
            <person name="Boore J.L."/>
            <person name="Simakov O."/>
            <person name="Marletaz F."/>
            <person name="Cho S.-J."/>
            <person name="Edsinger-Gonzales E."/>
            <person name="Havlak P."/>
            <person name="Kuo D.-H."/>
            <person name="Larsson T."/>
            <person name="Lv J."/>
            <person name="Arendt D."/>
            <person name="Savage R."/>
            <person name="Osoegawa K."/>
            <person name="de Jong P."/>
            <person name="Lindberg D.R."/>
            <person name="Seaver E.C."/>
            <person name="Weisblat D.A."/>
            <person name="Putnam N.H."/>
            <person name="Grigoriev I.V."/>
            <person name="Rokhsar D.S."/>
        </authorList>
    </citation>
    <scope>NUCLEOTIDE SEQUENCE</scope>
    <source>
        <strain evidence="11">I ESC-2004</strain>
    </source>
</reference>
<dbReference type="PANTHER" id="PTHR46641">
    <property type="entry name" value="FMRFAMIDE RECEPTOR-RELATED"/>
    <property type="match status" value="1"/>
</dbReference>
<keyword evidence="2 5" id="KW-0812">Transmembrane</keyword>
<feature type="transmembrane region" description="Helical" evidence="6">
    <location>
        <begin position="240"/>
        <end position="262"/>
    </location>
</feature>
<feature type="transmembrane region" description="Helical" evidence="6">
    <location>
        <begin position="282"/>
        <end position="305"/>
    </location>
</feature>
<evidence type="ECO:0000256" key="3">
    <source>
        <dbReference type="ARBA" id="ARBA00022989"/>
    </source>
</evidence>
<dbReference type="PROSITE" id="PS00237">
    <property type="entry name" value="G_PROTEIN_RECEP_F1_1"/>
    <property type="match status" value="1"/>
</dbReference>
<keyword evidence="5" id="KW-0675">Receptor</keyword>
<evidence type="ECO:0000256" key="2">
    <source>
        <dbReference type="ARBA" id="ARBA00022692"/>
    </source>
</evidence>
<dbReference type="GO" id="GO:0016020">
    <property type="term" value="C:membrane"/>
    <property type="evidence" value="ECO:0007669"/>
    <property type="project" value="UniProtKB-SubCell"/>
</dbReference>
<keyword evidence="7" id="KW-0732">Signal</keyword>
<reference evidence="9 11" key="2">
    <citation type="journal article" date="2013" name="Nature">
        <title>Insights into bilaterian evolution from three spiralian genomes.</title>
        <authorList>
            <person name="Simakov O."/>
            <person name="Marletaz F."/>
            <person name="Cho S.J."/>
            <person name="Edsinger-Gonzales E."/>
            <person name="Havlak P."/>
            <person name="Hellsten U."/>
            <person name="Kuo D.H."/>
            <person name="Larsson T."/>
            <person name="Lv J."/>
            <person name="Arendt D."/>
            <person name="Savage R."/>
            <person name="Osoegawa K."/>
            <person name="de Jong P."/>
            <person name="Grimwood J."/>
            <person name="Chapman J.A."/>
            <person name="Shapiro H."/>
            <person name="Aerts A."/>
            <person name="Otillar R.P."/>
            <person name="Terry A.Y."/>
            <person name="Boore J.L."/>
            <person name="Grigoriev I.V."/>
            <person name="Lindberg D.R."/>
            <person name="Seaver E.C."/>
            <person name="Weisblat D.A."/>
            <person name="Putnam N.H."/>
            <person name="Rokhsar D.S."/>
        </authorList>
    </citation>
    <scope>NUCLEOTIDE SEQUENCE</scope>
    <source>
        <strain evidence="9 11">I ESC-2004</strain>
    </source>
</reference>
<keyword evidence="11" id="KW-1185">Reference proteome</keyword>
<name>R7VEP4_CAPTE</name>
<dbReference type="SUPFAM" id="SSF81321">
    <property type="entry name" value="Family A G protein-coupled receptor-like"/>
    <property type="match status" value="1"/>
</dbReference>
<dbReference type="Gene3D" id="1.20.1070.10">
    <property type="entry name" value="Rhodopsin 7-helix transmembrane proteins"/>
    <property type="match status" value="1"/>
</dbReference>
<proteinExistence type="inferred from homology"/>
<dbReference type="InterPro" id="IPR000276">
    <property type="entry name" value="GPCR_Rhodpsn"/>
</dbReference>
<sequence>MLRVVHLATCLMVLQCGLCQNTTQRPTVQDEVEASTDATLDLTGLFIVKVSAEQMRLFNRIKAIELTISDIANVFAIASNVAIMLIMQRHRTLSVPQVYMSALALCDFGVGVCAVYKSINDRTQCWPRLYRQICKYTYWTVFGFENSASMSAALIAMFLSIDRCIALRKPFRYHAWCKGRRAKVLSVVIITTNLIFSINYQFRLEVFDDISQDLTRYGMSQYTEFGRNQIYKKMFTIYEFLLRIAIPLIVMTISTTWTLILIRRQNALRRSLATEAKEVPKIKYLTSTVGVVVIFFITHLTRAIYLTDTLINGTKNRGTLITELINILGSFIARLNSIVNIFIYTIFDKEFRRMILELIYCRRPEPKPAVTQFSSVRGVLQK</sequence>
<protein>
    <recommendedName>
        <fullName evidence="8">G-protein coupled receptors family 1 profile domain-containing protein</fullName>
    </recommendedName>
</protein>
<comment type="subcellular location">
    <subcellularLocation>
        <location evidence="1">Membrane</location>
    </subcellularLocation>
</comment>
<dbReference type="AlphaFoldDB" id="R7VEP4"/>
<dbReference type="InterPro" id="IPR052954">
    <property type="entry name" value="GPCR-Ligand_Int"/>
</dbReference>
<dbReference type="PROSITE" id="PS50262">
    <property type="entry name" value="G_PROTEIN_RECEP_F1_2"/>
    <property type="match status" value="1"/>
</dbReference>
<evidence type="ECO:0000256" key="4">
    <source>
        <dbReference type="ARBA" id="ARBA00023136"/>
    </source>
</evidence>
<accession>R7VEP4</accession>
<dbReference type="EMBL" id="AMQN01017106">
    <property type="status" value="NOT_ANNOTATED_CDS"/>
    <property type="molecule type" value="Genomic_DNA"/>
</dbReference>
<feature type="transmembrane region" description="Helical" evidence="6">
    <location>
        <begin position="139"/>
        <end position="161"/>
    </location>
</feature>
<evidence type="ECO:0000256" key="6">
    <source>
        <dbReference type="SAM" id="Phobius"/>
    </source>
</evidence>
<feature type="transmembrane region" description="Helical" evidence="6">
    <location>
        <begin position="182"/>
        <end position="202"/>
    </location>
</feature>
<reference evidence="10" key="3">
    <citation type="submission" date="2015-06" db="UniProtKB">
        <authorList>
            <consortium name="EnsemblMetazoa"/>
        </authorList>
    </citation>
    <scope>IDENTIFICATION</scope>
</reference>
<dbReference type="InterPro" id="IPR017452">
    <property type="entry name" value="GPCR_Rhodpsn_7TM"/>
</dbReference>
<evidence type="ECO:0000313" key="9">
    <source>
        <dbReference type="EMBL" id="ELU17057.1"/>
    </source>
</evidence>
<evidence type="ECO:0000256" key="1">
    <source>
        <dbReference type="ARBA" id="ARBA00004370"/>
    </source>
</evidence>
<keyword evidence="3 6" id="KW-1133">Transmembrane helix</keyword>
<evidence type="ECO:0000256" key="7">
    <source>
        <dbReference type="SAM" id="SignalP"/>
    </source>
</evidence>
<dbReference type="GO" id="GO:0004930">
    <property type="term" value="F:G protein-coupled receptor activity"/>
    <property type="evidence" value="ECO:0007669"/>
    <property type="project" value="UniProtKB-KW"/>
</dbReference>
<dbReference type="OrthoDB" id="6126859at2759"/>
<feature type="transmembrane region" description="Helical" evidence="6">
    <location>
        <begin position="66"/>
        <end position="86"/>
    </location>
</feature>